<comment type="caution">
    <text evidence="1">The sequence shown here is derived from an EMBL/GenBank/DDBJ whole genome shotgun (WGS) entry which is preliminary data.</text>
</comment>
<gene>
    <name evidence="1" type="ORF">GCM10007977_076340</name>
</gene>
<dbReference type="AlphaFoldDB" id="A0A917U7A4"/>
<name>A0A917U7A4_9ACTN</name>
<reference evidence="1" key="2">
    <citation type="submission" date="2020-09" db="EMBL/GenBank/DDBJ databases">
        <authorList>
            <person name="Sun Q."/>
            <person name="Ohkuma M."/>
        </authorList>
    </citation>
    <scope>NUCLEOTIDE SEQUENCE</scope>
    <source>
        <strain evidence="1">JCM 19831</strain>
    </source>
</reference>
<protein>
    <submittedName>
        <fullName evidence="1">Uncharacterized protein</fullName>
    </submittedName>
</protein>
<keyword evidence="2" id="KW-1185">Reference proteome</keyword>
<sequence>MRFGQVGISLHQVLLRAAGWAPDEVVCSARDWLAQGRATEVAQAVVFVALAGRIPITPADLDVLQAVLQDDAANHDLLADLDVAASAAAPWWYTMSPAYPKRHAETPEDIPHSLDLTTDPTDIDHLGAIDAAAVTTVTGIEMDDLVDGLWRAWRFPAAPTPWPPPRRLYLVQATDPGSLPALTATMQRALTLAGETAPQVEAFTDADDLPPYQRTALAHSALLWTTRPTTSVRFAELFDPVDEVGGPGFAADRPTLDSRERREVLEYLEAASAVLTTTTLMDDVVNGRRRGAVPMNIRTDGAWVWTDAVTYYLRNYGLAPDPDLLQHIRTRRYDPPRVDAVAIHRALAALHAHTPGEDH</sequence>
<dbReference type="Proteomes" id="UP000642070">
    <property type="component" value="Unassembled WGS sequence"/>
</dbReference>
<evidence type="ECO:0000313" key="2">
    <source>
        <dbReference type="Proteomes" id="UP000642070"/>
    </source>
</evidence>
<dbReference type="RefSeq" id="WP_190254915.1">
    <property type="nucleotide sequence ID" value="NZ_BMPI01000048.1"/>
</dbReference>
<reference evidence="1" key="1">
    <citation type="journal article" date="2014" name="Int. J. Syst. Evol. Microbiol.">
        <title>Complete genome sequence of Corynebacterium casei LMG S-19264T (=DSM 44701T), isolated from a smear-ripened cheese.</title>
        <authorList>
            <consortium name="US DOE Joint Genome Institute (JGI-PGF)"/>
            <person name="Walter F."/>
            <person name="Albersmeier A."/>
            <person name="Kalinowski J."/>
            <person name="Ruckert C."/>
        </authorList>
    </citation>
    <scope>NUCLEOTIDE SEQUENCE</scope>
    <source>
        <strain evidence="1">JCM 19831</strain>
    </source>
</reference>
<proteinExistence type="predicted"/>
<dbReference type="EMBL" id="BMPI01000048">
    <property type="protein sequence ID" value="GGM63465.1"/>
    <property type="molecule type" value="Genomic_DNA"/>
</dbReference>
<accession>A0A917U7A4</accession>
<organism evidence="1 2">
    <name type="scientific">Dactylosporangium sucinum</name>
    <dbReference type="NCBI Taxonomy" id="1424081"/>
    <lineage>
        <taxon>Bacteria</taxon>
        <taxon>Bacillati</taxon>
        <taxon>Actinomycetota</taxon>
        <taxon>Actinomycetes</taxon>
        <taxon>Micromonosporales</taxon>
        <taxon>Micromonosporaceae</taxon>
        <taxon>Dactylosporangium</taxon>
    </lineage>
</organism>
<evidence type="ECO:0000313" key="1">
    <source>
        <dbReference type="EMBL" id="GGM63465.1"/>
    </source>
</evidence>